<reference evidence="2" key="1">
    <citation type="journal article" date="2022" name="Mol. Ecol. Resour.">
        <title>The genomes of chicory, endive, great burdock and yacon provide insights into Asteraceae palaeo-polyploidization history and plant inulin production.</title>
        <authorList>
            <person name="Fan W."/>
            <person name="Wang S."/>
            <person name="Wang H."/>
            <person name="Wang A."/>
            <person name="Jiang F."/>
            <person name="Liu H."/>
            <person name="Zhao H."/>
            <person name="Xu D."/>
            <person name="Zhang Y."/>
        </authorList>
    </citation>
    <scope>NUCLEOTIDE SEQUENCE [LARGE SCALE GENOMIC DNA]</scope>
    <source>
        <strain evidence="2">cv. Niubang</strain>
    </source>
</reference>
<comment type="caution">
    <text evidence="1">The sequence shown here is derived from an EMBL/GenBank/DDBJ whole genome shotgun (WGS) entry which is preliminary data.</text>
</comment>
<gene>
    <name evidence="1" type="ORF">L6452_33407</name>
</gene>
<accession>A0ACB8YEQ3</accession>
<evidence type="ECO:0000313" key="2">
    <source>
        <dbReference type="Proteomes" id="UP001055879"/>
    </source>
</evidence>
<proteinExistence type="predicted"/>
<sequence>MAEKIFPDSKPTAVNPATATATATATNVNRSFAANKPHLYNAARPVYRSHPHRSRRSCYCYCCLWIIFIILLSSILAAVSGGVLFLLYRPHRPAFTVSSLEISQLNLTSSDQLTARFNLTVTVRNPNKNIVFHYDVVSVSVNSNGVVVGDGSIPAFVTAKESSTTLKTGVRVKRVDVNGGLKSDLKKNKSLPLEIVMDSKVKVKIGSHVSKKAPIRVVCGGIKAVATTGESPTTTAMTSNAKCTVDLRIKIWKWTI</sequence>
<protein>
    <submittedName>
        <fullName evidence="1">Uncharacterized protein</fullName>
    </submittedName>
</protein>
<reference evidence="1 2" key="2">
    <citation type="journal article" date="2022" name="Mol. Ecol. Resour.">
        <title>The genomes of chicory, endive, great burdock and yacon provide insights into Asteraceae paleo-polyploidization history and plant inulin production.</title>
        <authorList>
            <person name="Fan W."/>
            <person name="Wang S."/>
            <person name="Wang H."/>
            <person name="Wang A."/>
            <person name="Jiang F."/>
            <person name="Liu H."/>
            <person name="Zhao H."/>
            <person name="Xu D."/>
            <person name="Zhang Y."/>
        </authorList>
    </citation>
    <scope>NUCLEOTIDE SEQUENCE [LARGE SCALE GENOMIC DNA]</scope>
    <source>
        <strain evidence="2">cv. Niubang</strain>
    </source>
</reference>
<keyword evidence="2" id="KW-1185">Reference proteome</keyword>
<dbReference type="Proteomes" id="UP001055879">
    <property type="component" value="Linkage Group LG12"/>
</dbReference>
<name>A0ACB8YEQ3_ARCLA</name>
<dbReference type="EMBL" id="CM042058">
    <property type="protein sequence ID" value="KAI3684187.1"/>
    <property type="molecule type" value="Genomic_DNA"/>
</dbReference>
<evidence type="ECO:0000313" key="1">
    <source>
        <dbReference type="EMBL" id="KAI3684187.1"/>
    </source>
</evidence>
<organism evidence="1 2">
    <name type="scientific">Arctium lappa</name>
    <name type="common">Greater burdock</name>
    <name type="synonym">Lappa major</name>
    <dbReference type="NCBI Taxonomy" id="4217"/>
    <lineage>
        <taxon>Eukaryota</taxon>
        <taxon>Viridiplantae</taxon>
        <taxon>Streptophyta</taxon>
        <taxon>Embryophyta</taxon>
        <taxon>Tracheophyta</taxon>
        <taxon>Spermatophyta</taxon>
        <taxon>Magnoliopsida</taxon>
        <taxon>eudicotyledons</taxon>
        <taxon>Gunneridae</taxon>
        <taxon>Pentapetalae</taxon>
        <taxon>asterids</taxon>
        <taxon>campanulids</taxon>
        <taxon>Asterales</taxon>
        <taxon>Asteraceae</taxon>
        <taxon>Carduoideae</taxon>
        <taxon>Cardueae</taxon>
        <taxon>Arctiinae</taxon>
        <taxon>Arctium</taxon>
    </lineage>
</organism>